<dbReference type="Pfam" id="PF00440">
    <property type="entry name" value="TetR_N"/>
    <property type="match status" value="1"/>
</dbReference>
<name>A0ABS5YUS2_9ACTN</name>
<dbReference type="InterPro" id="IPR041490">
    <property type="entry name" value="KstR2_TetR_C"/>
</dbReference>
<dbReference type="SUPFAM" id="SSF48498">
    <property type="entry name" value="Tetracyclin repressor-like, C-terminal domain"/>
    <property type="match status" value="1"/>
</dbReference>
<dbReference type="InterPro" id="IPR036271">
    <property type="entry name" value="Tet_transcr_reg_TetR-rel_C_sf"/>
</dbReference>
<dbReference type="PRINTS" id="PR00455">
    <property type="entry name" value="HTHTETR"/>
</dbReference>
<reference evidence="4 5" key="1">
    <citation type="submission" date="2021-06" db="EMBL/GenBank/DDBJ databases">
        <title>Actinoplanes lichenicola sp. nov., and Actinoplanes ovalisporus sp. nov., isolated from lichen in Thailand.</title>
        <authorList>
            <person name="Saeng-In P."/>
            <person name="Kanchanasin P."/>
            <person name="Yuki M."/>
            <person name="Kudo T."/>
            <person name="Ohkuma M."/>
            <person name="Phongsopitanun W."/>
            <person name="Tanasupawat S."/>
        </authorList>
    </citation>
    <scope>NUCLEOTIDE SEQUENCE [LARGE SCALE GENOMIC DNA]</scope>
    <source>
        <strain evidence="4 5">NBRC 110975</strain>
    </source>
</reference>
<dbReference type="EMBL" id="JAHKKG010000008">
    <property type="protein sequence ID" value="MBU2667198.1"/>
    <property type="molecule type" value="Genomic_DNA"/>
</dbReference>
<dbReference type="InterPro" id="IPR009057">
    <property type="entry name" value="Homeodomain-like_sf"/>
</dbReference>
<gene>
    <name evidence="4" type="ORF">KOI35_27185</name>
</gene>
<evidence type="ECO:0000313" key="4">
    <source>
        <dbReference type="EMBL" id="MBU2667198.1"/>
    </source>
</evidence>
<evidence type="ECO:0000259" key="3">
    <source>
        <dbReference type="PROSITE" id="PS50977"/>
    </source>
</evidence>
<accession>A0ABS5YUS2</accession>
<sequence>MSQDTGRAPRGNARGELARVRLLEAALESFARKGFHGTSTRDIAEAAGMSPAAVYVHYPTKEQLLYELSRAGHHKVRSRMDDAVARHTEPADRLREVVREFAAWHARSQVQARVVQYEMAALDPGHAAEIAALRRDIETLMRRLLIDGHDAGVFRVDDPPMTALAILSLGIDVARWYRPGGEWSPERIGDQYARMALDLVHYAPKAPPSRRRSRSSGA</sequence>
<dbReference type="PANTHER" id="PTHR30055">
    <property type="entry name" value="HTH-TYPE TRANSCRIPTIONAL REGULATOR RUTR"/>
    <property type="match status" value="1"/>
</dbReference>
<proteinExistence type="predicted"/>
<dbReference type="InterPro" id="IPR001647">
    <property type="entry name" value="HTH_TetR"/>
</dbReference>
<keyword evidence="1 2" id="KW-0238">DNA-binding</keyword>
<feature type="domain" description="HTH tetR-type" evidence="3">
    <location>
        <begin position="16"/>
        <end position="76"/>
    </location>
</feature>
<dbReference type="PROSITE" id="PS50977">
    <property type="entry name" value="HTH_TETR_2"/>
    <property type="match status" value="1"/>
</dbReference>
<dbReference type="RefSeq" id="WP_215791449.1">
    <property type="nucleotide sequence ID" value="NZ_JAHKKG010000008.1"/>
</dbReference>
<dbReference type="Proteomes" id="UP001519654">
    <property type="component" value="Unassembled WGS sequence"/>
</dbReference>
<dbReference type="Pfam" id="PF17932">
    <property type="entry name" value="TetR_C_24"/>
    <property type="match status" value="1"/>
</dbReference>
<keyword evidence="5" id="KW-1185">Reference proteome</keyword>
<comment type="caution">
    <text evidence="4">The sequence shown here is derived from an EMBL/GenBank/DDBJ whole genome shotgun (WGS) entry which is preliminary data.</text>
</comment>
<evidence type="ECO:0000256" key="1">
    <source>
        <dbReference type="ARBA" id="ARBA00023125"/>
    </source>
</evidence>
<protein>
    <submittedName>
        <fullName evidence="4">TetR/AcrR family transcriptional regulator</fullName>
    </submittedName>
</protein>
<dbReference type="PANTHER" id="PTHR30055:SF200">
    <property type="entry name" value="HTH-TYPE TRANSCRIPTIONAL REPRESSOR BDCR"/>
    <property type="match status" value="1"/>
</dbReference>
<evidence type="ECO:0000256" key="2">
    <source>
        <dbReference type="PROSITE-ProRule" id="PRU00335"/>
    </source>
</evidence>
<dbReference type="InterPro" id="IPR050109">
    <property type="entry name" value="HTH-type_TetR-like_transc_reg"/>
</dbReference>
<organism evidence="4 5">
    <name type="scientific">Paractinoplanes bogorensis</name>
    <dbReference type="NCBI Taxonomy" id="1610840"/>
    <lineage>
        <taxon>Bacteria</taxon>
        <taxon>Bacillati</taxon>
        <taxon>Actinomycetota</taxon>
        <taxon>Actinomycetes</taxon>
        <taxon>Micromonosporales</taxon>
        <taxon>Micromonosporaceae</taxon>
        <taxon>Paractinoplanes</taxon>
    </lineage>
</organism>
<feature type="DNA-binding region" description="H-T-H motif" evidence="2">
    <location>
        <begin position="39"/>
        <end position="58"/>
    </location>
</feature>
<dbReference type="SUPFAM" id="SSF46689">
    <property type="entry name" value="Homeodomain-like"/>
    <property type="match status" value="1"/>
</dbReference>
<dbReference type="Gene3D" id="1.10.357.10">
    <property type="entry name" value="Tetracycline Repressor, domain 2"/>
    <property type="match status" value="1"/>
</dbReference>
<evidence type="ECO:0000313" key="5">
    <source>
        <dbReference type="Proteomes" id="UP001519654"/>
    </source>
</evidence>